<evidence type="ECO:0000256" key="1">
    <source>
        <dbReference type="SAM" id="MobiDB-lite"/>
    </source>
</evidence>
<sequence length="87" mass="9335">MYDETSEINDPTAPISTRGTTSETAAWNSLTSLPFIGGALVPVAAFGYRLMSDMCNQWPAGRTAARQVVPCGPRGAQQNVRTVIKYA</sequence>
<keyword evidence="2" id="KW-0812">Transmembrane</keyword>
<keyword evidence="2" id="KW-0472">Membrane</keyword>
<organism evidence="3 4">
    <name type="scientific">Clavelina lepadiformis</name>
    <name type="common">Light-bulb sea squirt</name>
    <name type="synonym">Ascidia lepadiformis</name>
    <dbReference type="NCBI Taxonomy" id="159417"/>
    <lineage>
        <taxon>Eukaryota</taxon>
        <taxon>Metazoa</taxon>
        <taxon>Chordata</taxon>
        <taxon>Tunicata</taxon>
        <taxon>Ascidiacea</taxon>
        <taxon>Aplousobranchia</taxon>
        <taxon>Clavelinidae</taxon>
        <taxon>Clavelina</taxon>
    </lineage>
</organism>
<evidence type="ECO:0000313" key="3">
    <source>
        <dbReference type="EMBL" id="CAK8694064.1"/>
    </source>
</evidence>
<feature type="region of interest" description="Disordered" evidence="1">
    <location>
        <begin position="1"/>
        <end position="21"/>
    </location>
</feature>
<proteinExistence type="predicted"/>
<evidence type="ECO:0000256" key="2">
    <source>
        <dbReference type="SAM" id="Phobius"/>
    </source>
</evidence>
<gene>
    <name evidence="3" type="ORF">CVLEPA_LOCUS27339</name>
</gene>
<reference evidence="3 4" key="1">
    <citation type="submission" date="2024-02" db="EMBL/GenBank/DDBJ databases">
        <authorList>
            <person name="Daric V."/>
            <person name="Darras S."/>
        </authorList>
    </citation>
    <scope>NUCLEOTIDE SEQUENCE [LARGE SCALE GENOMIC DNA]</scope>
</reference>
<protein>
    <submittedName>
        <fullName evidence="3">Uncharacterized protein</fullName>
    </submittedName>
</protein>
<dbReference type="EMBL" id="CAWYQH010000141">
    <property type="protein sequence ID" value="CAK8694064.1"/>
    <property type="molecule type" value="Genomic_DNA"/>
</dbReference>
<dbReference type="Proteomes" id="UP001642483">
    <property type="component" value="Unassembled WGS sequence"/>
</dbReference>
<keyword evidence="2" id="KW-1133">Transmembrane helix</keyword>
<accession>A0ABP0GTQ6</accession>
<name>A0ABP0GTQ6_CLALP</name>
<comment type="caution">
    <text evidence="3">The sequence shown here is derived from an EMBL/GenBank/DDBJ whole genome shotgun (WGS) entry which is preliminary data.</text>
</comment>
<evidence type="ECO:0000313" key="4">
    <source>
        <dbReference type="Proteomes" id="UP001642483"/>
    </source>
</evidence>
<feature type="transmembrane region" description="Helical" evidence="2">
    <location>
        <begin position="26"/>
        <end position="48"/>
    </location>
</feature>
<keyword evidence="4" id="KW-1185">Reference proteome</keyword>